<reference evidence="1" key="1">
    <citation type="submission" date="2019-10" db="EMBL/GenBank/DDBJ databases">
        <authorList>
            <consortium name="DOE Joint Genome Institute"/>
            <person name="Kuo A."/>
            <person name="Miyauchi S."/>
            <person name="Kiss E."/>
            <person name="Drula E."/>
            <person name="Kohler A."/>
            <person name="Sanchez-Garcia M."/>
            <person name="Andreopoulos B."/>
            <person name="Barry K.W."/>
            <person name="Bonito G."/>
            <person name="Buee M."/>
            <person name="Carver A."/>
            <person name="Chen C."/>
            <person name="Cichocki N."/>
            <person name="Clum A."/>
            <person name="Culley D."/>
            <person name="Crous P.W."/>
            <person name="Fauchery L."/>
            <person name="Girlanda M."/>
            <person name="Hayes R."/>
            <person name="Keri Z."/>
            <person name="Labutti K."/>
            <person name="Lipzen A."/>
            <person name="Lombard V."/>
            <person name="Magnuson J."/>
            <person name="Maillard F."/>
            <person name="Morin E."/>
            <person name="Murat C."/>
            <person name="Nolan M."/>
            <person name="Ohm R."/>
            <person name="Pangilinan J."/>
            <person name="Pereira M."/>
            <person name="Perotto S."/>
            <person name="Peter M."/>
            <person name="Riley R."/>
            <person name="Sitrit Y."/>
            <person name="Stielow B."/>
            <person name="Szollosi G."/>
            <person name="Zifcakova L."/>
            <person name="Stursova M."/>
            <person name="Spatafora J.W."/>
            <person name="Tedersoo L."/>
            <person name="Vaario L.-M."/>
            <person name="Yamada A."/>
            <person name="Yan M."/>
            <person name="Wang P."/>
            <person name="Xu J."/>
            <person name="Bruns T."/>
            <person name="Baldrian P."/>
            <person name="Vilgalys R."/>
            <person name="Henrissat B."/>
            <person name="Grigoriev I.V."/>
            <person name="Hibbett D."/>
            <person name="Nagy L.G."/>
            <person name="Martin F.M."/>
        </authorList>
    </citation>
    <scope>NUCLEOTIDE SEQUENCE</scope>
    <source>
        <strain evidence="1">P2</strain>
    </source>
</reference>
<comment type="caution">
    <text evidence="1">The sequence shown here is derived from an EMBL/GenBank/DDBJ whole genome shotgun (WGS) entry which is preliminary data.</text>
</comment>
<accession>A0ACB6ZGU7</accession>
<organism evidence="1 2">
    <name type="scientific">Thelephora ganbajun</name>
    <name type="common">Ganba fungus</name>
    <dbReference type="NCBI Taxonomy" id="370292"/>
    <lineage>
        <taxon>Eukaryota</taxon>
        <taxon>Fungi</taxon>
        <taxon>Dikarya</taxon>
        <taxon>Basidiomycota</taxon>
        <taxon>Agaricomycotina</taxon>
        <taxon>Agaricomycetes</taxon>
        <taxon>Thelephorales</taxon>
        <taxon>Thelephoraceae</taxon>
        <taxon>Thelephora</taxon>
    </lineage>
</organism>
<dbReference type="EMBL" id="MU118004">
    <property type="protein sequence ID" value="KAF9648985.1"/>
    <property type="molecule type" value="Genomic_DNA"/>
</dbReference>
<reference evidence="1" key="2">
    <citation type="journal article" date="2020" name="Nat. Commun.">
        <title>Large-scale genome sequencing of mycorrhizal fungi provides insights into the early evolution of symbiotic traits.</title>
        <authorList>
            <person name="Miyauchi S."/>
            <person name="Kiss E."/>
            <person name="Kuo A."/>
            <person name="Drula E."/>
            <person name="Kohler A."/>
            <person name="Sanchez-Garcia M."/>
            <person name="Morin E."/>
            <person name="Andreopoulos B."/>
            <person name="Barry K.W."/>
            <person name="Bonito G."/>
            <person name="Buee M."/>
            <person name="Carver A."/>
            <person name="Chen C."/>
            <person name="Cichocki N."/>
            <person name="Clum A."/>
            <person name="Culley D."/>
            <person name="Crous P.W."/>
            <person name="Fauchery L."/>
            <person name="Girlanda M."/>
            <person name="Hayes R.D."/>
            <person name="Keri Z."/>
            <person name="LaButti K."/>
            <person name="Lipzen A."/>
            <person name="Lombard V."/>
            <person name="Magnuson J."/>
            <person name="Maillard F."/>
            <person name="Murat C."/>
            <person name="Nolan M."/>
            <person name="Ohm R.A."/>
            <person name="Pangilinan J."/>
            <person name="Pereira M.F."/>
            <person name="Perotto S."/>
            <person name="Peter M."/>
            <person name="Pfister S."/>
            <person name="Riley R."/>
            <person name="Sitrit Y."/>
            <person name="Stielow J.B."/>
            <person name="Szollosi G."/>
            <person name="Zifcakova L."/>
            <person name="Stursova M."/>
            <person name="Spatafora J.W."/>
            <person name="Tedersoo L."/>
            <person name="Vaario L.M."/>
            <person name="Yamada A."/>
            <person name="Yan M."/>
            <person name="Wang P."/>
            <person name="Xu J."/>
            <person name="Bruns T."/>
            <person name="Baldrian P."/>
            <person name="Vilgalys R."/>
            <person name="Dunand C."/>
            <person name="Henrissat B."/>
            <person name="Grigoriev I.V."/>
            <person name="Hibbett D."/>
            <person name="Nagy L.G."/>
            <person name="Martin F.M."/>
        </authorList>
    </citation>
    <scope>NUCLEOTIDE SEQUENCE</scope>
    <source>
        <strain evidence="1">P2</strain>
    </source>
</reference>
<gene>
    <name evidence="1" type="ORF">BDM02DRAFT_1996712</name>
</gene>
<evidence type="ECO:0000313" key="2">
    <source>
        <dbReference type="Proteomes" id="UP000886501"/>
    </source>
</evidence>
<dbReference type="Proteomes" id="UP000886501">
    <property type="component" value="Unassembled WGS sequence"/>
</dbReference>
<evidence type="ECO:0000313" key="1">
    <source>
        <dbReference type="EMBL" id="KAF9648985.1"/>
    </source>
</evidence>
<sequence>MDKLPQELIDQVIGSIDRASPYGYSSLLACSRVSRSWRRQAQKQLFPHVQFISTDQLRRWDRNVSLESEIPSYVRHLRWIFRSATWERPDPFLENTFPGRFASFLKIESLYVSDLSLRFFDTTAIEQNFSRLSHSLQCLEINHLTASPERLCFLVSLLPNLRRINISYVTMLKGEGGPGLNHPH</sequence>
<keyword evidence="2" id="KW-1185">Reference proteome</keyword>
<protein>
    <submittedName>
        <fullName evidence="1">Uncharacterized protein</fullName>
    </submittedName>
</protein>
<proteinExistence type="predicted"/>
<name>A0ACB6ZGU7_THEGA</name>